<dbReference type="PIRSF" id="PIRSF018266">
    <property type="entry name" value="FecR"/>
    <property type="match status" value="1"/>
</dbReference>
<dbReference type="Proteomes" id="UP000050342">
    <property type="component" value="Unassembled WGS sequence"/>
</dbReference>
<feature type="domain" description="FecR protein" evidence="1">
    <location>
        <begin position="124"/>
        <end position="210"/>
    </location>
</feature>
<dbReference type="STRING" id="1563157.AQS70_01425"/>
<dbReference type="RefSeq" id="WP_055102429.1">
    <property type="nucleotide sequence ID" value="NZ_LLWH01000112.1"/>
</dbReference>
<accession>A0A0Q0T3W5</accession>
<dbReference type="EMBL" id="LLWH01000112">
    <property type="protein sequence ID" value="KQB54142.1"/>
    <property type="molecule type" value="Genomic_DNA"/>
</dbReference>
<evidence type="ECO:0000313" key="4">
    <source>
        <dbReference type="Proteomes" id="UP000050342"/>
    </source>
</evidence>
<feature type="domain" description="FecR N-terminal" evidence="2">
    <location>
        <begin position="16"/>
        <end position="55"/>
    </location>
</feature>
<proteinExistence type="predicted"/>
<keyword evidence="4" id="KW-1185">Reference proteome</keyword>
<name>A0A0Q0T3W5_9PSED</name>
<evidence type="ECO:0000313" key="3">
    <source>
        <dbReference type="EMBL" id="KQB54142.1"/>
    </source>
</evidence>
<evidence type="ECO:0000259" key="2">
    <source>
        <dbReference type="Pfam" id="PF16220"/>
    </source>
</evidence>
<dbReference type="AlphaFoldDB" id="A0A0Q0T3W5"/>
<reference evidence="3 4" key="1">
    <citation type="submission" date="2015-10" db="EMBL/GenBank/DDBJ databases">
        <title>Pseudomonas helleri sp. nov. and Pseudomonas weihenstephanensis sp. nov., isolated from raw cows milk.</title>
        <authorList>
            <person name="Von Neubeck M."/>
            <person name="Huptas C."/>
            <person name="Wenning M."/>
            <person name="Scherer S."/>
        </authorList>
    </citation>
    <scope>NUCLEOTIDE SEQUENCE [LARGE SCALE GENOMIC DNA]</scope>
    <source>
        <strain evidence="3 4">BSTT44</strain>
    </source>
</reference>
<dbReference type="PANTHER" id="PTHR30273:SF2">
    <property type="entry name" value="PROTEIN FECR"/>
    <property type="match status" value="1"/>
</dbReference>
<gene>
    <name evidence="3" type="ORF">AQS70_01425</name>
</gene>
<sequence>MSETPLTEADYDAITEAAAQWCMRLHEPDCSDTEREAFSVWLNANPLHALEYEAMLDIWDTSEHLPRSEPVAPQVIALPRPPHRTPWQRLAIAAAIAVVAVPLAAYSGWQLGWIPNAYERLEAGNSVLNATLPDGSQVELNLGTQLTYLNYKDQRQIALSKGEAFFKVSHDLAHPFVVQAAEGRIRVTGTQFNVWRYDDQVRVTLIEGSVLVTSNTNLNGDGLRLEPGLQARYKAGDNAPHISQTRANAPELAWRNGKLILDNLTLADALPLINRYLSTPLSLADTATGQLRIGGVFNTQQIPSLVASLSKVLPVTVYTDQQGRAVISALSRD</sequence>
<dbReference type="Gene3D" id="2.60.120.1440">
    <property type="match status" value="1"/>
</dbReference>
<dbReference type="OrthoDB" id="9771237at2"/>
<dbReference type="Pfam" id="PF04773">
    <property type="entry name" value="FecR"/>
    <property type="match status" value="1"/>
</dbReference>
<dbReference type="InterPro" id="IPR012373">
    <property type="entry name" value="Ferrdict_sens_TM"/>
</dbReference>
<dbReference type="PANTHER" id="PTHR30273">
    <property type="entry name" value="PERIPLASMIC SIGNAL SENSOR AND SIGMA FACTOR ACTIVATOR FECR-RELATED"/>
    <property type="match status" value="1"/>
</dbReference>
<dbReference type="GO" id="GO:0016989">
    <property type="term" value="F:sigma factor antagonist activity"/>
    <property type="evidence" value="ECO:0007669"/>
    <property type="project" value="TreeGrafter"/>
</dbReference>
<dbReference type="InterPro" id="IPR006860">
    <property type="entry name" value="FecR"/>
</dbReference>
<comment type="caution">
    <text evidence="3">The sequence shown here is derived from an EMBL/GenBank/DDBJ whole genome shotgun (WGS) entry which is preliminary data.</text>
</comment>
<dbReference type="InterPro" id="IPR032623">
    <property type="entry name" value="FecR_N"/>
</dbReference>
<protein>
    <submittedName>
        <fullName evidence="3">Peptide ABC transporter substrate-binding protein</fullName>
    </submittedName>
</protein>
<organism evidence="3 4">
    <name type="scientific">Pseudomonas endophytica</name>
    <dbReference type="NCBI Taxonomy" id="1563157"/>
    <lineage>
        <taxon>Bacteria</taxon>
        <taxon>Pseudomonadati</taxon>
        <taxon>Pseudomonadota</taxon>
        <taxon>Gammaproteobacteria</taxon>
        <taxon>Pseudomonadales</taxon>
        <taxon>Pseudomonadaceae</taxon>
        <taxon>Pseudomonas</taxon>
    </lineage>
</organism>
<dbReference type="Pfam" id="PF16220">
    <property type="entry name" value="DUF4880"/>
    <property type="match status" value="1"/>
</dbReference>
<evidence type="ECO:0000259" key="1">
    <source>
        <dbReference type="Pfam" id="PF04773"/>
    </source>
</evidence>